<dbReference type="PANTHER" id="PTHR10489">
    <property type="entry name" value="CELL ADHESION MOLECULE"/>
    <property type="match status" value="1"/>
</dbReference>
<comment type="caution">
    <text evidence="10">The sequence shown here is derived from an EMBL/GenBank/DDBJ whole genome shotgun (WGS) entry which is preliminary data.</text>
</comment>
<keyword evidence="7 8" id="KW-0807">Transducer</keyword>
<dbReference type="PRINTS" id="PR00237">
    <property type="entry name" value="GPCRRHODOPSN"/>
</dbReference>
<protein>
    <recommendedName>
        <fullName evidence="12">G protein-coupled receptor</fullName>
    </recommendedName>
</protein>
<evidence type="ECO:0000256" key="4">
    <source>
        <dbReference type="ARBA" id="ARBA00023040"/>
    </source>
</evidence>
<keyword evidence="4 8" id="KW-0297">G-protein coupled receptor</keyword>
<dbReference type="InterPro" id="IPR000276">
    <property type="entry name" value="GPCR_Rhodpsn"/>
</dbReference>
<evidence type="ECO:0000256" key="9">
    <source>
        <dbReference type="SAM" id="Phobius"/>
    </source>
</evidence>
<feature type="transmembrane region" description="Helical" evidence="9">
    <location>
        <begin position="6"/>
        <end position="27"/>
    </location>
</feature>
<keyword evidence="3 9" id="KW-1133">Transmembrane helix</keyword>
<evidence type="ECO:0000256" key="6">
    <source>
        <dbReference type="ARBA" id="ARBA00023170"/>
    </source>
</evidence>
<evidence type="ECO:0000313" key="11">
    <source>
        <dbReference type="Proteomes" id="UP001434883"/>
    </source>
</evidence>
<keyword evidence="11" id="KW-1185">Reference proteome</keyword>
<evidence type="ECO:0000256" key="2">
    <source>
        <dbReference type="ARBA" id="ARBA00022692"/>
    </source>
</evidence>
<dbReference type="Proteomes" id="UP001434883">
    <property type="component" value="Unassembled WGS sequence"/>
</dbReference>
<dbReference type="SUPFAM" id="SSF81321">
    <property type="entry name" value="Family A G protein-coupled receptor-like"/>
    <property type="match status" value="1"/>
</dbReference>
<dbReference type="EMBL" id="JAHRIN010081183">
    <property type="protein sequence ID" value="MEQ2219791.1"/>
    <property type="molecule type" value="Genomic_DNA"/>
</dbReference>
<dbReference type="Gene3D" id="1.20.1070.10">
    <property type="entry name" value="Rhodopsin 7-helix transmembrane proteins"/>
    <property type="match status" value="1"/>
</dbReference>
<keyword evidence="2 8" id="KW-0812">Transmembrane</keyword>
<feature type="transmembrane region" description="Helical" evidence="9">
    <location>
        <begin position="80"/>
        <end position="101"/>
    </location>
</feature>
<keyword evidence="6 8" id="KW-0675">Receptor</keyword>
<gene>
    <name evidence="10" type="ORF">XENOCAPTIV_024096</name>
</gene>
<evidence type="ECO:0000256" key="7">
    <source>
        <dbReference type="ARBA" id="ARBA00023224"/>
    </source>
</evidence>
<evidence type="ECO:0000256" key="1">
    <source>
        <dbReference type="ARBA" id="ARBA00004370"/>
    </source>
</evidence>
<reference evidence="10 11" key="1">
    <citation type="submission" date="2021-06" db="EMBL/GenBank/DDBJ databases">
        <authorList>
            <person name="Palmer J.M."/>
        </authorList>
    </citation>
    <scope>NUCLEOTIDE SEQUENCE [LARGE SCALE GENOMIC DNA]</scope>
    <source>
        <strain evidence="10 11">XC_2019</strain>
        <tissue evidence="10">Muscle</tissue>
    </source>
</reference>
<evidence type="ECO:0000256" key="8">
    <source>
        <dbReference type="RuleBase" id="RU000688"/>
    </source>
</evidence>
<evidence type="ECO:0008006" key="12">
    <source>
        <dbReference type="Google" id="ProtNLM"/>
    </source>
</evidence>
<accession>A0ABV0SI37</accession>
<comment type="similarity">
    <text evidence="8">Belongs to the G-protein coupled receptor 1 family.</text>
</comment>
<dbReference type="InterPro" id="IPR050119">
    <property type="entry name" value="CCR1-9-like"/>
</dbReference>
<name>A0ABV0SI37_9TELE</name>
<organism evidence="10 11">
    <name type="scientific">Xenoophorus captivus</name>
    <dbReference type="NCBI Taxonomy" id="1517983"/>
    <lineage>
        <taxon>Eukaryota</taxon>
        <taxon>Metazoa</taxon>
        <taxon>Chordata</taxon>
        <taxon>Craniata</taxon>
        <taxon>Vertebrata</taxon>
        <taxon>Euteleostomi</taxon>
        <taxon>Actinopterygii</taxon>
        <taxon>Neopterygii</taxon>
        <taxon>Teleostei</taxon>
        <taxon>Neoteleostei</taxon>
        <taxon>Acanthomorphata</taxon>
        <taxon>Ovalentaria</taxon>
        <taxon>Atherinomorphae</taxon>
        <taxon>Cyprinodontiformes</taxon>
        <taxon>Goodeidae</taxon>
        <taxon>Xenoophorus</taxon>
    </lineage>
</organism>
<sequence length="156" mass="17441">MSMHVIYTANLYSSILILAFISLDRYLAVVRATDNLSTRKLLASRVIYLGDAVESAGSSVICQCIYPVESGLTWTAVFHFQYIQVGFVLPGLVILVCYCILFSSLSRGDKLPSAEEDESSEEDCDPHRLLLRLLAALLPRHLRGHDAERCCWNNCI</sequence>
<keyword evidence="5 9" id="KW-0472">Membrane</keyword>
<evidence type="ECO:0000256" key="3">
    <source>
        <dbReference type="ARBA" id="ARBA00022989"/>
    </source>
</evidence>
<comment type="subcellular location">
    <subcellularLocation>
        <location evidence="1">Membrane</location>
    </subcellularLocation>
</comment>
<dbReference type="PANTHER" id="PTHR10489:SF594">
    <property type="entry name" value="C-X-C CHEMOKINE RECEPTOR TYPE 4"/>
    <property type="match status" value="1"/>
</dbReference>
<evidence type="ECO:0000256" key="5">
    <source>
        <dbReference type="ARBA" id="ARBA00023136"/>
    </source>
</evidence>
<evidence type="ECO:0000313" key="10">
    <source>
        <dbReference type="EMBL" id="MEQ2219791.1"/>
    </source>
</evidence>
<dbReference type="PROSITE" id="PS00237">
    <property type="entry name" value="G_PROTEIN_RECEP_F1_1"/>
    <property type="match status" value="1"/>
</dbReference>
<proteinExistence type="inferred from homology"/>